<gene>
    <name evidence="2" type="ORF">RAJCM14343_5929</name>
</gene>
<evidence type="ECO:0000313" key="2">
    <source>
        <dbReference type="EMBL" id="GES40637.1"/>
    </source>
</evidence>
<sequence>MAPSSGQWTPGREHLGATAIGPDPTFAGPACAAAPDARPTLMS</sequence>
<keyword evidence="3" id="KW-1185">Reference proteome</keyword>
<comment type="caution">
    <text evidence="2">The sequence shown here is derived from an EMBL/GenBank/DDBJ whole genome shotgun (WGS) entry which is preliminary data.</text>
</comment>
<feature type="compositionally biased region" description="Low complexity" evidence="1">
    <location>
        <begin position="24"/>
        <end position="43"/>
    </location>
</feature>
<dbReference type="EMBL" id="BLAH01000205">
    <property type="protein sequence ID" value="GES40637.1"/>
    <property type="molecule type" value="Genomic_DNA"/>
</dbReference>
<protein>
    <submittedName>
        <fullName evidence="2">Uncharacterized protein</fullName>
    </submittedName>
</protein>
<feature type="region of interest" description="Disordered" evidence="1">
    <location>
        <begin position="1"/>
        <end position="43"/>
    </location>
</feature>
<organism evidence="2 3">
    <name type="scientific">Rhodococcus aetherivorans</name>
    <dbReference type="NCBI Taxonomy" id="191292"/>
    <lineage>
        <taxon>Bacteria</taxon>
        <taxon>Bacillati</taxon>
        <taxon>Actinomycetota</taxon>
        <taxon>Actinomycetes</taxon>
        <taxon>Mycobacteriales</taxon>
        <taxon>Nocardiaceae</taxon>
        <taxon>Rhodococcus</taxon>
    </lineage>
</organism>
<accession>A0ABQ0YW11</accession>
<dbReference type="Proteomes" id="UP000325466">
    <property type="component" value="Unassembled WGS sequence"/>
</dbReference>
<reference evidence="2 3" key="1">
    <citation type="journal article" date="2018" name="Biodegradation">
        <title>1,4-Dioxane degradation characteristics of Rhodococcus aetherivorans JCM 14343.</title>
        <authorList>
            <person name="Inoue D."/>
            <person name="Tsunoda T."/>
            <person name="Yamamoto N."/>
            <person name="Ike M."/>
            <person name="Sei K."/>
        </authorList>
    </citation>
    <scope>NUCLEOTIDE SEQUENCE [LARGE SCALE GENOMIC DNA]</scope>
    <source>
        <strain evidence="2 3">JCM 14343</strain>
    </source>
</reference>
<name>A0ABQ0YW11_9NOCA</name>
<evidence type="ECO:0000313" key="3">
    <source>
        <dbReference type="Proteomes" id="UP000325466"/>
    </source>
</evidence>
<proteinExistence type="predicted"/>
<evidence type="ECO:0000256" key="1">
    <source>
        <dbReference type="SAM" id="MobiDB-lite"/>
    </source>
</evidence>